<protein>
    <submittedName>
        <fullName evidence="1">Uncharacterized protein</fullName>
    </submittedName>
</protein>
<evidence type="ECO:0000313" key="2">
    <source>
        <dbReference type="Proteomes" id="UP001219525"/>
    </source>
</evidence>
<dbReference type="EMBL" id="JARJCW010000018">
    <property type="protein sequence ID" value="KAJ7214890.1"/>
    <property type="molecule type" value="Genomic_DNA"/>
</dbReference>
<dbReference type="Proteomes" id="UP001219525">
    <property type="component" value="Unassembled WGS sequence"/>
</dbReference>
<evidence type="ECO:0000313" key="1">
    <source>
        <dbReference type="EMBL" id="KAJ7214890.1"/>
    </source>
</evidence>
<dbReference type="AlphaFoldDB" id="A0AAD6VS60"/>
<comment type="caution">
    <text evidence="1">The sequence shown here is derived from an EMBL/GenBank/DDBJ whole genome shotgun (WGS) entry which is preliminary data.</text>
</comment>
<organism evidence="1 2">
    <name type="scientific">Mycena pura</name>
    <dbReference type="NCBI Taxonomy" id="153505"/>
    <lineage>
        <taxon>Eukaryota</taxon>
        <taxon>Fungi</taxon>
        <taxon>Dikarya</taxon>
        <taxon>Basidiomycota</taxon>
        <taxon>Agaricomycotina</taxon>
        <taxon>Agaricomycetes</taxon>
        <taxon>Agaricomycetidae</taxon>
        <taxon>Agaricales</taxon>
        <taxon>Marasmiineae</taxon>
        <taxon>Mycenaceae</taxon>
        <taxon>Mycena</taxon>
    </lineage>
</organism>
<keyword evidence="2" id="KW-1185">Reference proteome</keyword>
<gene>
    <name evidence="1" type="ORF">GGX14DRAFT_562929</name>
</gene>
<reference evidence="1" key="1">
    <citation type="submission" date="2023-03" db="EMBL/GenBank/DDBJ databases">
        <title>Massive genome expansion in bonnet fungi (Mycena s.s.) driven by repeated elements and novel gene families across ecological guilds.</title>
        <authorList>
            <consortium name="Lawrence Berkeley National Laboratory"/>
            <person name="Harder C.B."/>
            <person name="Miyauchi S."/>
            <person name="Viragh M."/>
            <person name="Kuo A."/>
            <person name="Thoen E."/>
            <person name="Andreopoulos B."/>
            <person name="Lu D."/>
            <person name="Skrede I."/>
            <person name="Drula E."/>
            <person name="Henrissat B."/>
            <person name="Morin E."/>
            <person name="Kohler A."/>
            <person name="Barry K."/>
            <person name="LaButti K."/>
            <person name="Morin E."/>
            <person name="Salamov A."/>
            <person name="Lipzen A."/>
            <person name="Mereny Z."/>
            <person name="Hegedus B."/>
            <person name="Baldrian P."/>
            <person name="Stursova M."/>
            <person name="Weitz H."/>
            <person name="Taylor A."/>
            <person name="Grigoriev I.V."/>
            <person name="Nagy L.G."/>
            <person name="Martin F."/>
            <person name="Kauserud H."/>
        </authorList>
    </citation>
    <scope>NUCLEOTIDE SEQUENCE</scope>
    <source>
        <strain evidence="1">9144</strain>
    </source>
</reference>
<name>A0AAD6VS60_9AGAR</name>
<sequence length="62" mass="6774">MSHWPLARMTFPASTLPHMHPACSTRHSSSAAACRSHPLHAPAMLERTIAIAHVQGRRHLGS</sequence>
<accession>A0AAD6VS60</accession>
<proteinExistence type="predicted"/>